<dbReference type="SUPFAM" id="SSF49503">
    <property type="entry name" value="Cupredoxins"/>
    <property type="match status" value="2"/>
</dbReference>
<dbReference type="InterPro" id="IPR045087">
    <property type="entry name" value="Cu-oxidase_fam"/>
</dbReference>
<dbReference type="Proteomes" id="UP000066284">
    <property type="component" value="Chromosome 1"/>
</dbReference>
<keyword evidence="13" id="KW-0732">Signal</keyword>
<evidence type="ECO:0000256" key="9">
    <source>
        <dbReference type="ARBA" id="ARBA00023002"/>
    </source>
</evidence>
<proteinExistence type="inferred from homology"/>
<dbReference type="CDD" id="cd11020">
    <property type="entry name" value="CuRO_1_CuNIR"/>
    <property type="match status" value="1"/>
</dbReference>
<evidence type="ECO:0000256" key="10">
    <source>
        <dbReference type="ARBA" id="ARBA00023008"/>
    </source>
</evidence>
<dbReference type="PRINTS" id="PR00695">
    <property type="entry name" value="CUNO2RDTASE"/>
</dbReference>
<dbReference type="GO" id="GO:0005507">
    <property type="term" value="F:copper ion binding"/>
    <property type="evidence" value="ECO:0007669"/>
    <property type="project" value="InterPro"/>
</dbReference>
<comment type="cofactor">
    <cofactor evidence="2 12">
        <name>Cu(2+)</name>
        <dbReference type="ChEBI" id="CHEBI:29036"/>
    </cofactor>
</comment>
<comment type="subunit">
    <text evidence="4">Homotrimer.</text>
</comment>
<organism evidence="15 16">
    <name type="scientific">Candidatus Nitrospira inopinata</name>
    <dbReference type="NCBI Taxonomy" id="1715989"/>
    <lineage>
        <taxon>Bacteria</taxon>
        <taxon>Pseudomonadati</taxon>
        <taxon>Nitrospirota</taxon>
        <taxon>Nitrospiria</taxon>
        <taxon>Nitrospirales</taxon>
        <taxon>Nitrospiraceae</taxon>
        <taxon>Nitrospira</taxon>
    </lineage>
</organism>
<evidence type="ECO:0000256" key="13">
    <source>
        <dbReference type="SAM" id="SignalP"/>
    </source>
</evidence>
<evidence type="ECO:0000313" key="16">
    <source>
        <dbReference type="Proteomes" id="UP000066284"/>
    </source>
</evidence>
<reference evidence="16" key="1">
    <citation type="submission" date="2015-09" db="EMBL/GenBank/DDBJ databases">
        <authorList>
            <person name="Daims H."/>
        </authorList>
    </citation>
    <scope>NUCLEOTIDE SEQUENCE [LARGE SCALE GENOMIC DNA]</scope>
</reference>
<dbReference type="KEGG" id="nio:NITINOP_3146"/>
<evidence type="ECO:0000256" key="6">
    <source>
        <dbReference type="ARBA" id="ARBA00017290"/>
    </source>
</evidence>
<dbReference type="PANTHER" id="PTHR11709:SF394">
    <property type="entry name" value="FI03373P-RELATED"/>
    <property type="match status" value="1"/>
</dbReference>
<dbReference type="STRING" id="1715989.NITINOP_3146"/>
<feature type="binding site" description="type 1 copper site" evidence="12">
    <location>
        <position position="131"/>
    </location>
    <ligand>
        <name>Cu cation</name>
        <dbReference type="ChEBI" id="CHEBI:23378"/>
        <label>1</label>
    </ligand>
</feature>
<dbReference type="PROSITE" id="PS51257">
    <property type="entry name" value="PROKAR_LIPOPROTEIN"/>
    <property type="match status" value="1"/>
</dbReference>
<dbReference type="InterPro" id="IPR011707">
    <property type="entry name" value="Cu-oxidase-like_N"/>
</dbReference>
<feature type="domain" description="Plastocyanin-like" evidence="14">
    <location>
        <begin position="50"/>
        <end position="154"/>
    </location>
</feature>
<keyword evidence="10 12" id="KW-0186">Copper</keyword>
<dbReference type="InterPro" id="IPR001287">
    <property type="entry name" value="NO2-reductase_Cu"/>
</dbReference>
<feature type="binding site" description="type 1 copper site" evidence="12">
    <location>
        <position position="130"/>
    </location>
    <ligand>
        <name>Cu cation</name>
        <dbReference type="ChEBI" id="CHEBI:23378"/>
        <label>1</label>
    </ligand>
</feature>
<keyword evidence="7 12" id="KW-0479">Metal-binding</keyword>
<feature type="signal peptide" evidence="13">
    <location>
        <begin position="1"/>
        <end position="31"/>
    </location>
</feature>
<dbReference type="Pfam" id="PF07732">
    <property type="entry name" value="Cu-oxidase_3"/>
    <property type="match status" value="1"/>
</dbReference>
<dbReference type="InterPro" id="IPR008972">
    <property type="entry name" value="Cupredoxin"/>
</dbReference>
<dbReference type="PANTHER" id="PTHR11709">
    <property type="entry name" value="MULTI-COPPER OXIDASE"/>
    <property type="match status" value="1"/>
</dbReference>
<feature type="binding site" description="type 1 copper site" evidence="12">
    <location>
        <position position="90"/>
    </location>
    <ligand>
        <name>Cu cation</name>
        <dbReference type="ChEBI" id="CHEBI:23378"/>
        <label>1</label>
    </ligand>
</feature>
<evidence type="ECO:0000256" key="2">
    <source>
        <dbReference type="ARBA" id="ARBA00001973"/>
    </source>
</evidence>
<feature type="binding site" description="type 1 copper site" evidence="12">
    <location>
        <position position="139"/>
    </location>
    <ligand>
        <name>Cu cation</name>
        <dbReference type="ChEBI" id="CHEBI:23378"/>
        <label>1</label>
    </ligand>
</feature>
<dbReference type="GO" id="GO:0050421">
    <property type="term" value="F:nitrite reductase (NO-forming) activity"/>
    <property type="evidence" value="ECO:0007669"/>
    <property type="project" value="UniProtKB-EC"/>
</dbReference>
<dbReference type="Gene3D" id="2.60.40.420">
    <property type="entry name" value="Cupredoxins - blue copper proteins"/>
    <property type="match status" value="2"/>
</dbReference>
<comment type="similarity">
    <text evidence="3">Belongs to the multicopper oxidase family.</text>
</comment>
<accession>A0A0S4KZR4</accession>
<keyword evidence="9 15" id="KW-0560">Oxidoreductase</keyword>
<feature type="binding site" description="type 1 copper site" evidence="12">
    <location>
        <position position="144"/>
    </location>
    <ligand>
        <name>Cu cation</name>
        <dbReference type="ChEBI" id="CHEBI:23378"/>
        <label>1</label>
    </ligand>
</feature>
<dbReference type="AlphaFoldDB" id="A0A0S4KZR4"/>
<evidence type="ECO:0000259" key="14">
    <source>
        <dbReference type="Pfam" id="PF07732"/>
    </source>
</evidence>
<keyword evidence="8" id="KW-0677">Repeat</keyword>
<evidence type="ECO:0000313" key="15">
    <source>
        <dbReference type="EMBL" id="CUQ68118.1"/>
    </source>
</evidence>
<comment type="cofactor">
    <cofactor evidence="1 12">
        <name>Cu(+)</name>
        <dbReference type="ChEBI" id="CHEBI:49552"/>
    </cofactor>
</comment>
<evidence type="ECO:0000256" key="1">
    <source>
        <dbReference type="ARBA" id="ARBA00001960"/>
    </source>
</evidence>
<evidence type="ECO:0000256" key="8">
    <source>
        <dbReference type="ARBA" id="ARBA00022737"/>
    </source>
</evidence>
<dbReference type="EMBL" id="LN885086">
    <property type="protein sequence ID" value="CUQ68118.1"/>
    <property type="molecule type" value="Genomic_DNA"/>
</dbReference>
<dbReference type="CDD" id="cd04208">
    <property type="entry name" value="CuRO_2_CuNIR"/>
    <property type="match status" value="1"/>
</dbReference>
<evidence type="ECO:0000256" key="3">
    <source>
        <dbReference type="ARBA" id="ARBA00010609"/>
    </source>
</evidence>
<feature type="binding site" description="type 1 copper site" evidence="12">
    <location>
        <position position="283"/>
    </location>
    <ligand>
        <name>Cu cation</name>
        <dbReference type="ChEBI" id="CHEBI:23378"/>
        <label>1</label>
    </ligand>
</feature>
<gene>
    <name evidence="15" type="primary">nirK</name>
    <name evidence="15" type="ORF">NITINOP_3146</name>
</gene>
<evidence type="ECO:0000256" key="11">
    <source>
        <dbReference type="ARBA" id="ARBA00049340"/>
    </source>
</evidence>
<comment type="catalytic activity">
    <reaction evidence="11">
        <text>nitric oxide + Fe(III)-[cytochrome c] + H2O = Fe(II)-[cytochrome c] + nitrite + 2 H(+)</text>
        <dbReference type="Rhea" id="RHEA:15233"/>
        <dbReference type="Rhea" id="RHEA-COMP:10350"/>
        <dbReference type="Rhea" id="RHEA-COMP:14399"/>
        <dbReference type="ChEBI" id="CHEBI:15377"/>
        <dbReference type="ChEBI" id="CHEBI:15378"/>
        <dbReference type="ChEBI" id="CHEBI:16301"/>
        <dbReference type="ChEBI" id="CHEBI:16480"/>
        <dbReference type="ChEBI" id="CHEBI:29033"/>
        <dbReference type="ChEBI" id="CHEBI:29034"/>
        <dbReference type="EC" id="1.7.2.1"/>
    </reaction>
</comment>
<evidence type="ECO:0000256" key="12">
    <source>
        <dbReference type="PIRSR" id="PIRSR601287-1"/>
    </source>
</evidence>
<evidence type="ECO:0000256" key="7">
    <source>
        <dbReference type="ARBA" id="ARBA00022723"/>
    </source>
</evidence>
<evidence type="ECO:0000256" key="4">
    <source>
        <dbReference type="ARBA" id="ARBA00011233"/>
    </source>
</evidence>
<dbReference type="OrthoDB" id="9757546at2"/>
<dbReference type="EC" id="1.7.2.1" evidence="5"/>
<evidence type="ECO:0000256" key="5">
    <source>
        <dbReference type="ARBA" id="ARBA00011882"/>
    </source>
</evidence>
<feature type="binding site" description="type 1 copper site" evidence="12">
    <location>
        <position position="95"/>
    </location>
    <ligand>
        <name>Cu cation</name>
        <dbReference type="ChEBI" id="CHEBI:23378"/>
        <label>1</label>
    </ligand>
</feature>
<sequence length="317" mass="34749">MQRFRVLTLTLGLGVLFGASGCITMPASAGAKVHDVTFTATESEIVIDGNGTKYKAWTFNGQMPGPVVRVTQGDTVNFTLIGHKDNAFPHSMDFHAAELDFLKNYHKTVGPGETHKFSFVAKKPGVFFYHCGASPMIQHVARGMFGAIIVDPKDSSVWPKADREFVLVQSELWKNPDNVQAMFDRKWDHTVFNGGIFKYHPFFPGGEPLEVKVGERVRIYFVNAGPNEFSALHPIAEIWDAVYESGNPSNKFIGVQTYVVGPGSAATFDMIADEPGAYPVVTHSLTGALRGAIAVVVANKNPKDYKGQLMPNTPWNP</sequence>
<name>A0A0S4KZR4_9BACT</name>
<protein>
    <recommendedName>
        <fullName evidence="6">Copper-containing nitrite reductase</fullName>
        <ecNumber evidence="5">1.7.2.1</ecNumber>
    </recommendedName>
</protein>
<feature type="chain" id="PRO_5006623643" description="Copper-containing nitrite reductase" evidence="13">
    <location>
        <begin position="32"/>
        <end position="317"/>
    </location>
</feature>
<keyword evidence="16" id="KW-1185">Reference proteome</keyword>